<protein>
    <submittedName>
        <fullName evidence="2">Uncharacterized protein</fullName>
    </submittedName>
</protein>
<feature type="region of interest" description="Disordered" evidence="1">
    <location>
        <begin position="15"/>
        <end position="35"/>
    </location>
</feature>
<evidence type="ECO:0000256" key="1">
    <source>
        <dbReference type="SAM" id="MobiDB-lite"/>
    </source>
</evidence>
<dbReference type="EMBL" id="KV427615">
    <property type="protein sequence ID" value="KZT08465.1"/>
    <property type="molecule type" value="Genomic_DNA"/>
</dbReference>
<reference evidence="2 3" key="1">
    <citation type="journal article" date="2016" name="Mol. Biol. Evol.">
        <title>Comparative Genomics of Early-Diverging Mushroom-Forming Fungi Provides Insights into the Origins of Lignocellulose Decay Capabilities.</title>
        <authorList>
            <person name="Nagy L.G."/>
            <person name="Riley R."/>
            <person name="Tritt A."/>
            <person name="Adam C."/>
            <person name="Daum C."/>
            <person name="Floudas D."/>
            <person name="Sun H."/>
            <person name="Yadav J.S."/>
            <person name="Pangilinan J."/>
            <person name="Larsson K.H."/>
            <person name="Matsuura K."/>
            <person name="Barry K."/>
            <person name="Labutti K."/>
            <person name="Kuo R."/>
            <person name="Ohm R.A."/>
            <person name="Bhattacharya S.S."/>
            <person name="Shirouzu T."/>
            <person name="Yoshinaga Y."/>
            <person name="Martin F.M."/>
            <person name="Grigoriev I.V."/>
            <person name="Hibbett D.S."/>
        </authorList>
    </citation>
    <scope>NUCLEOTIDE SEQUENCE [LARGE SCALE GENOMIC DNA]</scope>
    <source>
        <strain evidence="2 3">93-53</strain>
    </source>
</reference>
<gene>
    <name evidence="2" type="ORF">LAESUDRAFT_712963</name>
</gene>
<evidence type="ECO:0000313" key="2">
    <source>
        <dbReference type="EMBL" id="KZT08465.1"/>
    </source>
</evidence>
<dbReference type="RefSeq" id="XP_040766205.1">
    <property type="nucleotide sequence ID" value="XM_040906927.1"/>
</dbReference>
<name>A0A165F627_9APHY</name>
<organism evidence="2 3">
    <name type="scientific">Laetiporus sulphureus 93-53</name>
    <dbReference type="NCBI Taxonomy" id="1314785"/>
    <lineage>
        <taxon>Eukaryota</taxon>
        <taxon>Fungi</taxon>
        <taxon>Dikarya</taxon>
        <taxon>Basidiomycota</taxon>
        <taxon>Agaricomycotina</taxon>
        <taxon>Agaricomycetes</taxon>
        <taxon>Polyporales</taxon>
        <taxon>Laetiporus</taxon>
    </lineage>
</organism>
<sequence length="248" mass="27639">MPNPRAGWQVKLRQNFTPDDGIPTMATGGQEPDTSTAAIRSNEERGQAIRSTRLTMSTRKEVDVPYTHQGLLYTSSTRIHGELHDLVQFELEDGRMPSGSLRRSEVLGELGDMIVAKEFHRVSSLHRVTSDGWGVRSDAQNQGMFMEVDDVPTRLVCSSSIAAGTPLGCGGEGKEFWMSANVHIPFDGTEDALYIPALLNASTPLLGDPLHTQNQHGRALLARARKTKGVWIWLQEDMDVRVTWWWRT</sequence>
<proteinExistence type="predicted"/>
<dbReference type="GeneID" id="63823956"/>
<dbReference type="InParanoid" id="A0A165F627"/>
<accession>A0A165F627</accession>
<dbReference type="AlphaFoldDB" id="A0A165F627"/>
<evidence type="ECO:0000313" key="3">
    <source>
        <dbReference type="Proteomes" id="UP000076871"/>
    </source>
</evidence>
<keyword evidence="3" id="KW-1185">Reference proteome</keyword>
<dbReference type="Proteomes" id="UP000076871">
    <property type="component" value="Unassembled WGS sequence"/>
</dbReference>